<dbReference type="Pfam" id="PF00145">
    <property type="entry name" value="DNA_methylase"/>
    <property type="match status" value="1"/>
</dbReference>
<dbReference type="InterPro" id="IPR050390">
    <property type="entry name" value="C5-Methyltransferase"/>
</dbReference>
<dbReference type="Proteomes" id="UP000297948">
    <property type="component" value="Unassembled WGS sequence"/>
</dbReference>
<organism evidence="8 9">
    <name type="scientific">Streptomyces palmae</name>
    <dbReference type="NCBI Taxonomy" id="1701085"/>
    <lineage>
        <taxon>Bacteria</taxon>
        <taxon>Bacillati</taxon>
        <taxon>Actinomycetota</taxon>
        <taxon>Actinomycetes</taxon>
        <taxon>Kitasatosporales</taxon>
        <taxon>Streptomycetaceae</taxon>
        <taxon>Streptomyces</taxon>
    </lineage>
</organism>
<evidence type="ECO:0000256" key="5">
    <source>
        <dbReference type="PROSITE-ProRule" id="PRU01016"/>
    </source>
</evidence>
<dbReference type="InterPro" id="IPR001525">
    <property type="entry name" value="C5_MeTfrase"/>
</dbReference>
<dbReference type="Gene3D" id="3.40.50.150">
    <property type="entry name" value="Vaccinia Virus protein VP39"/>
    <property type="match status" value="1"/>
</dbReference>
<evidence type="ECO:0000256" key="6">
    <source>
        <dbReference type="RuleBase" id="RU000416"/>
    </source>
</evidence>
<dbReference type="PRINTS" id="PR00105">
    <property type="entry name" value="C5METTRFRASE"/>
</dbReference>
<evidence type="ECO:0000256" key="1">
    <source>
        <dbReference type="ARBA" id="ARBA00022603"/>
    </source>
</evidence>
<keyword evidence="1 5" id="KW-0489">Methyltransferase</keyword>
<dbReference type="SUPFAM" id="SSF53335">
    <property type="entry name" value="S-adenosyl-L-methionine-dependent methyltransferases"/>
    <property type="match status" value="1"/>
</dbReference>
<keyword evidence="2 5" id="KW-0808">Transferase</keyword>
<keyword evidence="9" id="KW-1185">Reference proteome</keyword>
<sequence length="660" mass="72828">MGQLWCRGPRHGVSSGGCGVSGRTRAPGTYEVTLVRSKYLALEPHPDSCTPDTFQEWVGRHKGEPLAVDLFSGAGGLSLGLKRAGWTVAAAVDRDERALETHRHNFPGMSLNLDLGSPDDRGKLLSLFEGVKVDLVAGGPPCQPFSRAGSAKIRSLVKAGVRAKHDLRKELWRAYIEIVLALRPRAVLMENVPDMGLADDFRVVRIIDEMLEEAGYATQVQLADAWKFGVPQHRRRLILLARLDSHEFRWPAPSDRKVTLRDAIADLPAIPTGETGERETRHSSRRKLSAFAREMREGAPKGVVHDHMTRPVRADDAELFDLMDEKSIYSELYEKYKDDPEKSKLFRYDTKHFTDKYNRLGWNELSRTITAHIAKDGYWYIHPGQPRTLTVREAARVQTFPDGFRFAGMRSDAFRQIGNAVPPLLGAAAALAVKANPENSVDEPLQSFWRTLRGELTGWATRLREGTGWSALPGSEMGRPQATVAALLSTGRGSLAGTAEVMAQVRGLNTLPRAAYKKLLDSAPSAAARKSLERLEVLAGKRKPWEDDEQIIKAIDFKPNERAVFRLLRGNDLLLASHGAIRVAERVAGTCSDRESANTLTDGRVNLSKLVGAGDEAPLRMAAVRLLSLTSCRAVGPTCSECPLHELCASKEELSEQALF</sequence>
<dbReference type="PROSITE" id="PS00094">
    <property type="entry name" value="C5_MTASE_1"/>
    <property type="match status" value="1"/>
</dbReference>
<dbReference type="AlphaFoldDB" id="A0A4Z0HDZ2"/>
<dbReference type="PANTHER" id="PTHR10629">
    <property type="entry name" value="CYTOSINE-SPECIFIC METHYLTRANSFERASE"/>
    <property type="match status" value="1"/>
</dbReference>
<dbReference type="GO" id="GO:0032259">
    <property type="term" value="P:methylation"/>
    <property type="evidence" value="ECO:0007669"/>
    <property type="project" value="UniProtKB-KW"/>
</dbReference>
<dbReference type="GO" id="GO:0003886">
    <property type="term" value="F:DNA (cytosine-5-)-methyltransferase activity"/>
    <property type="evidence" value="ECO:0007669"/>
    <property type="project" value="UniProtKB-EC"/>
</dbReference>
<dbReference type="InterPro" id="IPR029063">
    <property type="entry name" value="SAM-dependent_MTases_sf"/>
</dbReference>
<proteinExistence type="inferred from homology"/>
<dbReference type="Gene3D" id="3.90.120.10">
    <property type="entry name" value="DNA Methylase, subunit A, domain 2"/>
    <property type="match status" value="1"/>
</dbReference>
<dbReference type="GO" id="GO:0009307">
    <property type="term" value="P:DNA restriction-modification system"/>
    <property type="evidence" value="ECO:0007669"/>
    <property type="project" value="UniProtKB-KW"/>
</dbReference>
<dbReference type="PANTHER" id="PTHR10629:SF52">
    <property type="entry name" value="DNA (CYTOSINE-5)-METHYLTRANSFERASE 1"/>
    <property type="match status" value="1"/>
</dbReference>
<keyword evidence="3 5" id="KW-0949">S-adenosyl-L-methionine</keyword>
<dbReference type="InterPro" id="IPR018117">
    <property type="entry name" value="C5_DNA_meth_AS"/>
</dbReference>
<evidence type="ECO:0000256" key="4">
    <source>
        <dbReference type="ARBA" id="ARBA00022747"/>
    </source>
</evidence>
<comment type="caution">
    <text evidence="8">The sequence shown here is derived from an EMBL/GenBank/DDBJ whole genome shotgun (WGS) entry which is preliminary data.</text>
</comment>
<name>A0A4Z0HDZ2_9ACTN</name>
<gene>
    <name evidence="8" type="primary">dcm</name>
    <name evidence="8" type="ORF">E4099_12280</name>
</gene>
<evidence type="ECO:0000256" key="3">
    <source>
        <dbReference type="ARBA" id="ARBA00022691"/>
    </source>
</evidence>
<protein>
    <recommendedName>
        <fullName evidence="7">Cytosine-specific methyltransferase</fullName>
        <ecNumber evidence="7">2.1.1.37</ecNumber>
    </recommendedName>
</protein>
<keyword evidence="4" id="KW-0680">Restriction system</keyword>
<evidence type="ECO:0000256" key="7">
    <source>
        <dbReference type="RuleBase" id="RU000417"/>
    </source>
</evidence>
<evidence type="ECO:0000313" key="8">
    <source>
        <dbReference type="EMBL" id="TGB11064.1"/>
    </source>
</evidence>
<evidence type="ECO:0000256" key="2">
    <source>
        <dbReference type="ARBA" id="ARBA00022679"/>
    </source>
</evidence>
<dbReference type="PROSITE" id="PS51679">
    <property type="entry name" value="SAM_MT_C5"/>
    <property type="match status" value="1"/>
</dbReference>
<feature type="active site" evidence="5">
    <location>
        <position position="142"/>
    </location>
</feature>
<accession>A0A4Z0HDZ2</accession>
<comment type="similarity">
    <text evidence="5 6">Belongs to the class I-like SAM-binding methyltransferase superfamily. C5-methyltransferase family.</text>
</comment>
<evidence type="ECO:0000313" key="9">
    <source>
        <dbReference type="Proteomes" id="UP000297948"/>
    </source>
</evidence>
<dbReference type="EMBL" id="SRID01000088">
    <property type="protein sequence ID" value="TGB11064.1"/>
    <property type="molecule type" value="Genomic_DNA"/>
</dbReference>
<comment type="catalytic activity">
    <reaction evidence="7">
        <text>a 2'-deoxycytidine in DNA + S-adenosyl-L-methionine = a 5-methyl-2'-deoxycytidine in DNA + S-adenosyl-L-homocysteine + H(+)</text>
        <dbReference type="Rhea" id="RHEA:13681"/>
        <dbReference type="Rhea" id="RHEA-COMP:11369"/>
        <dbReference type="Rhea" id="RHEA-COMP:11370"/>
        <dbReference type="ChEBI" id="CHEBI:15378"/>
        <dbReference type="ChEBI" id="CHEBI:57856"/>
        <dbReference type="ChEBI" id="CHEBI:59789"/>
        <dbReference type="ChEBI" id="CHEBI:85452"/>
        <dbReference type="ChEBI" id="CHEBI:85454"/>
        <dbReference type="EC" id="2.1.1.37"/>
    </reaction>
</comment>
<dbReference type="NCBIfam" id="TIGR00675">
    <property type="entry name" value="dcm"/>
    <property type="match status" value="1"/>
</dbReference>
<dbReference type="EC" id="2.1.1.37" evidence="7"/>
<dbReference type="OrthoDB" id="9813719at2"/>
<reference evidence="8 9" key="1">
    <citation type="submission" date="2019-03" db="EMBL/GenBank/DDBJ databases">
        <authorList>
            <person name="Gonzalez-Pimentel J.L."/>
        </authorList>
    </citation>
    <scope>NUCLEOTIDE SEQUENCE [LARGE SCALE GENOMIC DNA]</scope>
    <source>
        <strain evidence="8 9">JCM 31289</strain>
    </source>
</reference>